<dbReference type="EMBL" id="OBDY01000013">
    <property type="protein sequence ID" value="SNY53024.1"/>
    <property type="molecule type" value="Genomic_DNA"/>
</dbReference>
<accession>A0A285IYG6</accession>
<dbReference type="RefSeq" id="WP_143234906.1">
    <property type="nucleotide sequence ID" value="NZ_OBDY01000013.1"/>
</dbReference>
<organism evidence="1 2">
    <name type="scientific">Paractinoplanes atraurantiacus</name>
    <dbReference type="NCBI Taxonomy" id="1036182"/>
    <lineage>
        <taxon>Bacteria</taxon>
        <taxon>Bacillati</taxon>
        <taxon>Actinomycetota</taxon>
        <taxon>Actinomycetes</taxon>
        <taxon>Micromonosporales</taxon>
        <taxon>Micromonosporaceae</taxon>
        <taxon>Paractinoplanes</taxon>
    </lineage>
</organism>
<reference evidence="1 2" key="1">
    <citation type="submission" date="2017-09" db="EMBL/GenBank/DDBJ databases">
        <authorList>
            <person name="Ehlers B."/>
            <person name="Leendertz F.H."/>
        </authorList>
    </citation>
    <scope>NUCLEOTIDE SEQUENCE [LARGE SCALE GENOMIC DNA]</scope>
    <source>
        <strain evidence="1 2">CGMCC 4.6857</strain>
    </source>
</reference>
<proteinExistence type="predicted"/>
<gene>
    <name evidence="1" type="ORF">SAMN05421748_113160</name>
</gene>
<evidence type="ECO:0000313" key="1">
    <source>
        <dbReference type="EMBL" id="SNY53024.1"/>
    </source>
</evidence>
<name>A0A285IYG6_9ACTN</name>
<keyword evidence="2" id="KW-1185">Reference proteome</keyword>
<sequence>MAGDLRALLLKPTAQSPGATALPTVPLSADSGLSLLPLTDETMANVMSAGPEDSCVDGFYELRTGVAEWARRRFHFGDVAYVHMEFFGGHGFHAAMAWRAGSVAWGPSFTETTAGEAEPHYTVTPAIRDMAINALLRWWGIQPTGQDDEFAAAGVDRHRSTKAWSRSCGPRPLDR</sequence>
<dbReference type="Proteomes" id="UP000219612">
    <property type="component" value="Unassembled WGS sequence"/>
</dbReference>
<dbReference type="AlphaFoldDB" id="A0A285IYG6"/>
<protein>
    <submittedName>
        <fullName evidence="1">Uncharacterized protein</fullName>
    </submittedName>
</protein>
<evidence type="ECO:0000313" key="2">
    <source>
        <dbReference type="Proteomes" id="UP000219612"/>
    </source>
</evidence>
<dbReference type="OrthoDB" id="185939at2"/>